<protein>
    <recommendedName>
        <fullName evidence="6">Ribonuclease VapC</fullName>
        <shortName evidence="6">RNase VapC</shortName>
        <ecNumber evidence="6">3.1.-.-</ecNumber>
    </recommendedName>
    <alternativeName>
        <fullName evidence="6">Toxin VapC</fullName>
    </alternativeName>
</protein>
<keyword evidence="9" id="KW-1185">Reference proteome</keyword>
<dbReference type="Pfam" id="PF01850">
    <property type="entry name" value="PIN"/>
    <property type="match status" value="1"/>
</dbReference>
<keyword evidence="1 6" id="KW-1277">Toxin-antitoxin system</keyword>
<dbReference type="EC" id="3.1.-.-" evidence="6"/>
<name>A0A939GJZ4_9BACT</name>
<dbReference type="RefSeq" id="WP_207365698.1">
    <property type="nucleotide sequence ID" value="NZ_JAFMYV010000008.1"/>
</dbReference>
<dbReference type="PANTHER" id="PTHR42740:SF1">
    <property type="entry name" value="RIBONUCLEASE VAPC3"/>
    <property type="match status" value="1"/>
</dbReference>
<evidence type="ECO:0000259" key="7">
    <source>
        <dbReference type="Pfam" id="PF01850"/>
    </source>
</evidence>
<evidence type="ECO:0000256" key="4">
    <source>
        <dbReference type="ARBA" id="ARBA00022801"/>
    </source>
</evidence>
<reference evidence="8" key="1">
    <citation type="submission" date="2021-03" db="EMBL/GenBank/DDBJ databases">
        <title>Fibrella sp. HMF5335 genome sequencing and assembly.</title>
        <authorList>
            <person name="Kang H."/>
            <person name="Kim H."/>
            <person name="Bae S."/>
            <person name="Joh K."/>
        </authorList>
    </citation>
    <scope>NUCLEOTIDE SEQUENCE</scope>
    <source>
        <strain evidence="8">HMF5335</strain>
    </source>
</reference>
<feature type="domain" description="PIN" evidence="7">
    <location>
        <begin position="4"/>
        <end position="124"/>
    </location>
</feature>
<dbReference type="GO" id="GO:0016787">
    <property type="term" value="F:hydrolase activity"/>
    <property type="evidence" value="ECO:0007669"/>
    <property type="project" value="UniProtKB-KW"/>
</dbReference>
<evidence type="ECO:0000256" key="5">
    <source>
        <dbReference type="ARBA" id="ARBA00022842"/>
    </source>
</evidence>
<dbReference type="Proteomes" id="UP000664034">
    <property type="component" value="Unassembled WGS sequence"/>
</dbReference>
<evidence type="ECO:0000256" key="2">
    <source>
        <dbReference type="ARBA" id="ARBA00022722"/>
    </source>
</evidence>
<sequence length="134" mass="15088">MEPILVDTTIWIDWFNGIDNPQTSRVAAYIIGNYPIWVPPVVVQETLQGIRDDKQYDVVRSSLLALNLFQFDAFTTAIGAADLYRSLRKKGVTIRKANDCLIAQYALQADMTLLHNDSDFELIASQLPLKASRS</sequence>
<dbReference type="InterPro" id="IPR029060">
    <property type="entry name" value="PIN-like_dom_sf"/>
</dbReference>
<dbReference type="SUPFAM" id="SSF88723">
    <property type="entry name" value="PIN domain-like"/>
    <property type="match status" value="1"/>
</dbReference>
<gene>
    <name evidence="6" type="primary">vapC</name>
    <name evidence="8" type="ORF">J2I47_16560</name>
</gene>
<dbReference type="CDD" id="cd18764">
    <property type="entry name" value="PIN_MtVapC3-like"/>
    <property type="match status" value="1"/>
</dbReference>
<evidence type="ECO:0000256" key="3">
    <source>
        <dbReference type="ARBA" id="ARBA00022723"/>
    </source>
</evidence>
<feature type="binding site" evidence="6">
    <location>
        <position position="7"/>
    </location>
    <ligand>
        <name>Mg(2+)</name>
        <dbReference type="ChEBI" id="CHEBI:18420"/>
    </ligand>
</feature>
<keyword evidence="4 6" id="KW-0378">Hydrolase</keyword>
<dbReference type="EMBL" id="JAFMYV010000008">
    <property type="protein sequence ID" value="MBO0938166.1"/>
    <property type="molecule type" value="Genomic_DNA"/>
</dbReference>
<dbReference type="HAMAP" id="MF_00265">
    <property type="entry name" value="VapC_Nob1"/>
    <property type="match status" value="1"/>
</dbReference>
<dbReference type="AlphaFoldDB" id="A0A939GJZ4"/>
<comment type="function">
    <text evidence="6">Toxic component of a toxin-antitoxin (TA) system. An RNase.</text>
</comment>
<comment type="similarity">
    <text evidence="6">Belongs to the PINc/VapC protein family.</text>
</comment>
<dbReference type="InterPro" id="IPR051749">
    <property type="entry name" value="PINc/VapC_TA_RNase"/>
</dbReference>
<keyword evidence="6" id="KW-0800">Toxin</keyword>
<dbReference type="InterPro" id="IPR002716">
    <property type="entry name" value="PIN_dom"/>
</dbReference>
<dbReference type="GO" id="GO:0004540">
    <property type="term" value="F:RNA nuclease activity"/>
    <property type="evidence" value="ECO:0007669"/>
    <property type="project" value="InterPro"/>
</dbReference>
<evidence type="ECO:0000313" key="9">
    <source>
        <dbReference type="Proteomes" id="UP000664034"/>
    </source>
</evidence>
<feature type="binding site" evidence="6">
    <location>
        <position position="99"/>
    </location>
    <ligand>
        <name>Mg(2+)</name>
        <dbReference type="ChEBI" id="CHEBI:18420"/>
    </ligand>
</feature>
<dbReference type="GO" id="GO:0000287">
    <property type="term" value="F:magnesium ion binding"/>
    <property type="evidence" value="ECO:0007669"/>
    <property type="project" value="UniProtKB-UniRule"/>
</dbReference>
<keyword evidence="2 6" id="KW-0540">Nuclease</keyword>
<accession>A0A939GJZ4</accession>
<evidence type="ECO:0000256" key="1">
    <source>
        <dbReference type="ARBA" id="ARBA00022649"/>
    </source>
</evidence>
<comment type="caution">
    <text evidence="8">The sequence shown here is derived from an EMBL/GenBank/DDBJ whole genome shotgun (WGS) entry which is preliminary data.</text>
</comment>
<evidence type="ECO:0000313" key="8">
    <source>
        <dbReference type="EMBL" id="MBO0938166.1"/>
    </source>
</evidence>
<organism evidence="8 9">
    <name type="scientific">Fibrella rubiginis</name>
    <dbReference type="NCBI Taxonomy" id="2817060"/>
    <lineage>
        <taxon>Bacteria</taxon>
        <taxon>Pseudomonadati</taxon>
        <taxon>Bacteroidota</taxon>
        <taxon>Cytophagia</taxon>
        <taxon>Cytophagales</taxon>
        <taxon>Spirosomataceae</taxon>
        <taxon>Fibrella</taxon>
    </lineage>
</organism>
<comment type="cofactor">
    <cofactor evidence="6">
        <name>Mg(2+)</name>
        <dbReference type="ChEBI" id="CHEBI:18420"/>
    </cofactor>
</comment>
<dbReference type="GO" id="GO:0090729">
    <property type="term" value="F:toxin activity"/>
    <property type="evidence" value="ECO:0007669"/>
    <property type="project" value="UniProtKB-KW"/>
</dbReference>
<dbReference type="InterPro" id="IPR022907">
    <property type="entry name" value="VapC_family"/>
</dbReference>
<evidence type="ECO:0000256" key="6">
    <source>
        <dbReference type="HAMAP-Rule" id="MF_00265"/>
    </source>
</evidence>
<proteinExistence type="inferred from homology"/>
<dbReference type="PANTHER" id="PTHR42740">
    <property type="entry name" value="RIBONUCLEASE VAPC3"/>
    <property type="match status" value="1"/>
</dbReference>
<dbReference type="Gene3D" id="3.40.50.1010">
    <property type="entry name" value="5'-nuclease"/>
    <property type="match status" value="1"/>
</dbReference>
<keyword evidence="3 6" id="KW-0479">Metal-binding</keyword>
<keyword evidence="5 6" id="KW-0460">Magnesium</keyword>